<organism evidence="3 4">
    <name type="scientific">Crepidotus variabilis</name>
    <dbReference type="NCBI Taxonomy" id="179855"/>
    <lineage>
        <taxon>Eukaryota</taxon>
        <taxon>Fungi</taxon>
        <taxon>Dikarya</taxon>
        <taxon>Basidiomycota</taxon>
        <taxon>Agaricomycotina</taxon>
        <taxon>Agaricomycetes</taxon>
        <taxon>Agaricomycetidae</taxon>
        <taxon>Agaricales</taxon>
        <taxon>Agaricineae</taxon>
        <taxon>Crepidotaceae</taxon>
        <taxon>Crepidotus</taxon>
    </lineage>
</organism>
<feature type="region of interest" description="Disordered" evidence="1">
    <location>
        <begin position="91"/>
        <end position="113"/>
    </location>
</feature>
<feature type="region of interest" description="Disordered" evidence="1">
    <location>
        <begin position="1"/>
        <end position="24"/>
    </location>
</feature>
<comment type="caution">
    <text evidence="3">The sequence shown here is derived from an EMBL/GenBank/DDBJ whole genome shotgun (WGS) entry which is preliminary data.</text>
</comment>
<evidence type="ECO:0000313" key="4">
    <source>
        <dbReference type="Proteomes" id="UP000807306"/>
    </source>
</evidence>
<keyword evidence="4" id="KW-1185">Reference proteome</keyword>
<evidence type="ECO:0000313" key="3">
    <source>
        <dbReference type="EMBL" id="KAF9529849.1"/>
    </source>
</evidence>
<keyword evidence="2" id="KW-0472">Membrane</keyword>
<dbReference type="AlphaFoldDB" id="A0A9P6JRK6"/>
<dbReference type="OrthoDB" id="3060589at2759"/>
<dbReference type="Proteomes" id="UP000807306">
    <property type="component" value="Unassembled WGS sequence"/>
</dbReference>
<proteinExistence type="predicted"/>
<feature type="transmembrane region" description="Helical" evidence="2">
    <location>
        <begin position="57"/>
        <end position="74"/>
    </location>
</feature>
<evidence type="ECO:0000256" key="1">
    <source>
        <dbReference type="SAM" id="MobiDB-lite"/>
    </source>
</evidence>
<dbReference type="EMBL" id="MU157843">
    <property type="protein sequence ID" value="KAF9529849.1"/>
    <property type="molecule type" value="Genomic_DNA"/>
</dbReference>
<keyword evidence="2" id="KW-0812">Transmembrane</keyword>
<accession>A0A9P6JRK6</accession>
<sequence>MPKPGPSKSSKAQDPSANFRDQREHSCCGTIQNATFEARERCDKRRATPQPWLVRKLLIPFTLGILGYSGYVFVSKVCLGMIRRENLGWGTSGLVRPQPRRGSSSDQLKVTGFRSSKTESKDLSLARTRLSRTRVEARLDSENLCMSIISECSLELDLNLSPTQGPLRMLVPYKPLAPLPIPPLWHPSQQPLLNVTSTFH</sequence>
<gene>
    <name evidence="3" type="ORF">CPB83DRAFT_851689</name>
</gene>
<feature type="compositionally biased region" description="Polar residues" evidence="1">
    <location>
        <begin position="7"/>
        <end position="16"/>
    </location>
</feature>
<reference evidence="3" key="1">
    <citation type="submission" date="2020-11" db="EMBL/GenBank/DDBJ databases">
        <authorList>
            <consortium name="DOE Joint Genome Institute"/>
            <person name="Ahrendt S."/>
            <person name="Riley R."/>
            <person name="Andreopoulos W."/>
            <person name="Labutti K."/>
            <person name="Pangilinan J."/>
            <person name="Ruiz-Duenas F.J."/>
            <person name="Barrasa J.M."/>
            <person name="Sanchez-Garcia M."/>
            <person name="Camarero S."/>
            <person name="Miyauchi S."/>
            <person name="Serrano A."/>
            <person name="Linde D."/>
            <person name="Babiker R."/>
            <person name="Drula E."/>
            <person name="Ayuso-Fernandez I."/>
            <person name="Pacheco R."/>
            <person name="Padilla G."/>
            <person name="Ferreira P."/>
            <person name="Barriuso J."/>
            <person name="Kellner H."/>
            <person name="Castanera R."/>
            <person name="Alfaro M."/>
            <person name="Ramirez L."/>
            <person name="Pisabarro A.G."/>
            <person name="Kuo A."/>
            <person name="Tritt A."/>
            <person name="Lipzen A."/>
            <person name="He G."/>
            <person name="Yan M."/>
            <person name="Ng V."/>
            <person name="Cullen D."/>
            <person name="Martin F."/>
            <person name="Rosso M.-N."/>
            <person name="Henrissat B."/>
            <person name="Hibbett D."/>
            <person name="Martinez A.T."/>
            <person name="Grigoriev I.V."/>
        </authorList>
    </citation>
    <scope>NUCLEOTIDE SEQUENCE</scope>
    <source>
        <strain evidence="3">CBS 506.95</strain>
    </source>
</reference>
<name>A0A9P6JRK6_9AGAR</name>
<keyword evidence="2" id="KW-1133">Transmembrane helix</keyword>
<protein>
    <submittedName>
        <fullName evidence="3">Uncharacterized protein</fullName>
    </submittedName>
</protein>
<evidence type="ECO:0000256" key="2">
    <source>
        <dbReference type="SAM" id="Phobius"/>
    </source>
</evidence>